<keyword evidence="1" id="KW-1133">Transmembrane helix</keyword>
<accession>A0AB36TLA7</accession>
<organism evidence="2 3">
    <name type="scientific">Acetivibrio thermocellus AD2</name>
    <dbReference type="NCBI Taxonomy" id="1138384"/>
    <lineage>
        <taxon>Bacteria</taxon>
        <taxon>Bacillati</taxon>
        <taxon>Bacillota</taxon>
        <taxon>Clostridia</taxon>
        <taxon>Eubacteriales</taxon>
        <taxon>Oscillospiraceae</taxon>
        <taxon>Acetivibrio</taxon>
    </lineage>
</organism>
<reference evidence="2 3" key="1">
    <citation type="submission" date="2017-09" db="EMBL/GenBank/DDBJ databases">
        <title>Evaluation of Pacific Biosciences Sequencing Technology to Finishing C. thermocellum Genome Sequences.</title>
        <authorList>
            <person name="Brown S."/>
        </authorList>
    </citation>
    <scope>NUCLEOTIDE SEQUENCE [LARGE SCALE GENOMIC DNA]</scope>
    <source>
        <strain evidence="2 3">AD2</strain>
    </source>
</reference>
<proteinExistence type="predicted"/>
<feature type="transmembrane region" description="Helical" evidence="1">
    <location>
        <begin position="7"/>
        <end position="26"/>
    </location>
</feature>
<dbReference type="EMBL" id="PDBW01000001">
    <property type="protein sequence ID" value="PFH03595.1"/>
    <property type="molecule type" value="Genomic_DNA"/>
</dbReference>
<evidence type="ECO:0000256" key="1">
    <source>
        <dbReference type="SAM" id="Phobius"/>
    </source>
</evidence>
<dbReference type="Proteomes" id="UP000223596">
    <property type="component" value="Unassembled WGS sequence"/>
</dbReference>
<protein>
    <recommendedName>
        <fullName evidence="4">Copper amine oxidase-like N-terminal domain-containing protein</fullName>
    </recommendedName>
</protein>
<dbReference type="AlphaFoldDB" id="A0AB36TLA7"/>
<evidence type="ECO:0000313" key="2">
    <source>
        <dbReference type="EMBL" id="PFH03595.1"/>
    </source>
</evidence>
<name>A0AB36TLA7_ACETH</name>
<gene>
    <name evidence="2" type="ORF">M972_112406</name>
</gene>
<evidence type="ECO:0000313" key="3">
    <source>
        <dbReference type="Proteomes" id="UP000223596"/>
    </source>
</evidence>
<evidence type="ECO:0008006" key="4">
    <source>
        <dbReference type="Google" id="ProtNLM"/>
    </source>
</evidence>
<sequence>MSPSFRKLIFVLCAVLVIGGVCLYWINSSKMTISINEVPMKVSKSLIITHDTKIYVDVLKMLSLQEIPFHTGDFGITVLLSGSKVVRLNTEDNIAVINGETLDLTDEDYIYNKQKLYLTEETYRRLFDQAIIYLPEEKVKFATYDIGGFKIPQDLTFEEYLSMTPEECQKLVVRNSYNKKILESQVNTVPGDELNPVVKDAYNQVVWSFDLYRQFQFYNWHIGLDDSEGLSGYLLCSNAETILRQFERMKILREIANIKEFTTKDIEYINRINTLYNAMDFQKIKLLGPAIESYIDRLDPSTEGWDVYKSSAEKALEQFNKTFKVEKIDKLNIPAWAEFDSYYVSLKYFPYAEQEKNLHEMLDQILDKVPDGINNAIEWSENYSEIEKIILMVYPEWKSYLPGEELINGLKNGSLKKEVKTLGKVVKIYDGINLFNDVLNLMDTERDNDFFAEVKKSKVDSASNILNKIINPAQMIKSGLEMGNANLVSMGGLLGLEFFIAQEVTSRIEKLGKFVSGMVLMSMDTDSMDDVYNGKISLEEYLDGE</sequence>
<keyword evidence="1" id="KW-0812">Transmembrane</keyword>
<comment type="caution">
    <text evidence="2">The sequence shown here is derived from an EMBL/GenBank/DDBJ whole genome shotgun (WGS) entry which is preliminary data.</text>
</comment>
<keyword evidence="1" id="KW-0472">Membrane</keyword>